<evidence type="ECO:0000313" key="4">
    <source>
        <dbReference type="Proteomes" id="UP000295662"/>
    </source>
</evidence>
<feature type="compositionally biased region" description="Basic and acidic residues" evidence="1">
    <location>
        <begin position="436"/>
        <end position="445"/>
    </location>
</feature>
<reference evidence="3 4" key="1">
    <citation type="submission" date="2019-03" db="EMBL/GenBank/DDBJ databases">
        <title>Genomic Encyclopedia of Archaeal and Bacterial Type Strains, Phase II (KMG-II): from individual species to whole genera.</title>
        <authorList>
            <person name="Goeker M."/>
        </authorList>
    </citation>
    <scope>NUCLEOTIDE SEQUENCE [LARGE SCALE GENOMIC DNA]</scope>
    <source>
        <strain evidence="3 4">ATCC 25309</strain>
    </source>
</reference>
<dbReference type="RefSeq" id="WP_133792784.1">
    <property type="nucleotide sequence ID" value="NZ_SOCA01000001.1"/>
</dbReference>
<accession>A0A4R7SRJ7</accession>
<name>A0A4R7SRJ7_9BACT</name>
<feature type="transmembrane region" description="Helical" evidence="2">
    <location>
        <begin position="144"/>
        <end position="164"/>
    </location>
</feature>
<dbReference type="OrthoDB" id="9802240at2"/>
<dbReference type="AlphaFoldDB" id="A0A4R7SRJ7"/>
<protein>
    <recommendedName>
        <fullName evidence="5">WD40 repeat protein</fullName>
    </recommendedName>
</protein>
<comment type="caution">
    <text evidence="3">The sequence shown here is derived from an EMBL/GenBank/DDBJ whole genome shotgun (WGS) entry which is preliminary data.</text>
</comment>
<gene>
    <name evidence="3" type="ORF">EI77_00084</name>
</gene>
<feature type="compositionally biased region" description="Basic and acidic residues" evidence="1">
    <location>
        <begin position="452"/>
        <end position="461"/>
    </location>
</feature>
<dbReference type="Gene3D" id="2.120.10.30">
    <property type="entry name" value="TolB, C-terminal domain"/>
    <property type="match status" value="1"/>
</dbReference>
<keyword evidence="4" id="KW-1185">Reference proteome</keyword>
<sequence>MLFHTTSQEQQYTNPLVLLILIMAVAGCSGFALVTIGRSLLEKATLSVGIGCQLGLKAGWQSALMAGAILSVLSTWNVLAAPNSSEEAFLKTRMWFTWYVCLAALLPSVFCGFIGGAIGARLARSRIPSDLDSRPASAAHGYKWPFRLLSWLSFLLLASPLVFLGREPKIDPPPVIVATLPSTPVPAPSPFKYDVPAELSQSSFNQFRVGFVKTIGNVADSRAMSLSPDGRLFAYCSQRDGNSSITAFDLHAFKPVANFIVPGHPADSLVWSPDMKRLACLCRDGSASASLWILSLEDGLAVELPRPPEADVPAGEFFWWSAEELAFFSPDETPLIFRLDTLAFAPLDDSKFIEGKSEQEKMRWIEGPRFELPSSSHWQFQIAAGVLSNQPPPRKNQGAPWQWNQSFFCSFADPQSPPDRASSQQRHEGLLCPGRVQDHPRHEWAGRSCLLENERGRRGDR</sequence>
<evidence type="ECO:0000256" key="1">
    <source>
        <dbReference type="SAM" id="MobiDB-lite"/>
    </source>
</evidence>
<feature type="transmembrane region" description="Helical" evidence="2">
    <location>
        <begin position="58"/>
        <end position="76"/>
    </location>
</feature>
<keyword evidence="2" id="KW-0472">Membrane</keyword>
<dbReference type="EMBL" id="SOCA01000001">
    <property type="protein sequence ID" value="TDU80787.1"/>
    <property type="molecule type" value="Genomic_DNA"/>
</dbReference>
<feature type="region of interest" description="Disordered" evidence="1">
    <location>
        <begin position="414"/>
        <end position="461"/>
    </location>
</feature>
<evidence type="ECO:0000256" key="2">
    <source>
        <dbReference type="SAM" id="Phobius"/>
    </source>
</evidence>
<dbReference type="SUPFAM" id="SSF82171">
    <property type="entry name" value="DPP6 N-terminal domain-like"/>
    <property type="match status" value="1"/>
</dbReference>
<keyword evidence="2" id="KW-1133">Transmembrane helix</keyword>
<evidence type="ECO:0000313" key="3">
    <source>
        <dbReference type="EMBL" id="TDU80787.1"/>
    </source>
</evidence>
<feature type="transmembrane region" description="Helical" evidence="2">
    <location>
        <begin position="16"/>
        <end position="37"/>
    </location>
</feature>
<evidence type="ECO:0008006" key="5">
    <source>
        <dbReference type="Google" id="ProtNLM"/>
    </source>
</evidence>
<dbReference type="InterPro" id="IPR011659">
    <property type="entry name" value="WD40"/>
</dbReference>
<keyword evidence="2" id="KW-0812">Transmembrane</keyword>
<dbReference type="Pfam" id="PF07676">
    <property type="entry name" value="PD40"/>
    <property type="match status" value="1"/>
</dbReference>
<feature type="transmembrane region" description="Helical" evidence="2">
    <location>
        <begin position="96"/>
        <end position="123"/>
    </location>
</feature>
<organism evidence="3 4">
    <name type="scientific">Prosthecobacter fusiformis</name>
    <dbReference type="NCBI Taxonomy" id="48464"/>
    <lineage>
        <taxon>Bacteria</taxon>
        <taxon>Pseudomonadati</taxon>
        <taxon>Verrucomicrobiota</taxon>
        <taxon>Verrucomicrobiia</taxon>
        <taxon>Verrucomicrobiales</taxon>
        <taxon>Verrucomicrobiaceae</taxon>
        <taxon>Prosthecobacter</taxon>
    </lineage>
</organism>
<dbReference type="Proteomes" id="UP000295662">
    <property type="component" value="Unassembled WGS sequence"/>
</dbReference>
<proteinExistence type="predicted"/>
<dbReference type="InterPro" id="IPR011042">
    <property type="entry name" value="6-blade_b-propeller_TolB-like"/>
</dbReference>